<evidence type="ECO:0000256" key="1">
    <source>
        <dbReference type="ARBA" id="ARBA00023015"/>
    </source>
</evidence>
<name>A0AAP6ZUT5_PAEAL</name>
<evidence type="ECO:0000259" key="4">
    <source>
        <dbReference type="PROSITE" id="PS50949"/>
    </source>
</evidence>
<dbReference type="InterPro" id="IPR008920">
    <property type="entry name" value="TF_FadR/GntR_C"/>
</dbReference>
<keyword evidence="3" id="KW-0804">Transcription</keyword>
<sequence>MAHYPKQWLQGASLGESIACELRLQIINGTIKPGEIISENRVATDFGTSRSPVREALKTLSNEGLIRLERMGAVVLGLSLTDVEELYDVRYLIESFVQQRLAIMNTDELNMKLLQMIDKMELAMKYNDPVEFAYQDLAFHEAIVTAAGHKRILHLWTSIRQIVMTVMLLTTEEIFSEGEAKLFSVIEKHRTIVRGLQSKNTSTIQQVVSAYFADSNRTLHVSLPQS</sequence>
<dbReference type="RefSeq" id="WP_171414769.1">
    <property type="nucleotide sequence ID" value="NZ_JABFOR010000002.1"/>
</dbReference>
<proteinExistence type="predicted"/>
<dbReference type="SUPFAM" id="SSF48008">
    <property type="entry name" value="GntR ligand-binding domain-like"/>
    <property type="match status" value="1"/>
</dbReference>
<dbReference type="Proteomes" id="UP000552038">
    <property type="component" value="Unassembled WGS sequence"/>
</dbReference>
<dbReference type="CDD" id="cd07377">
    <property type="entry name" value="WHTH_GntR"/>
    <property type="match status" value="1"/>
</dbReference>
<gene>
    <name evidence="5" type="ORF">HMI46_02625</name>
</gene>
<dbReference type="Pfam" id="PF07729">
    <property type="entry name" value="FCD"/>
    <property type="match status" value="1"/>
</dbReference>
<reference evidence="5 6" key="1">
    <citation type="submission" date="2020-05" db="EMBL/GenBank/DDBJ databases">
        <title>Whole genome sequencing and identification of novel metabolites from Paenibacillus alvei strain JR949.</title>
        <authorList>
            <person name="Rajendhran J."/>
            <person name="Sree Pranav P."/>
            <person name="Mahalakshmi B."/>
            <person name="Karthikeyan R."/>
        </authorList>
    </citation>
    <scope>NUCLEOTIDE SEQUENCE [LARGE SCALE GENOMIC DNA]</scope>
    <source>
        <strain evidence="5 6">JR949</strain>
    </source>
</reference>
<dbReference type="PANTHER" id="PTHR43537:SF24">
    <property type="entry name" value="GLUCONATE OPERON TRANSCRIPTIONAL REPRESSOR"/>
    <property type="match status" value="1"/>
</dbReference>
<dbReference type="PRINTS" id="PR00035">
    <property type="entry name" value="HTHGNTR"/>
</dbReference>
<dbReference type="PROSITE" id="PS50949">
    <property type="entry name" value="HTH_GNTR"/>
    <property type="match status" value="1"/>
</dbReference>
<dbReference type="Pfam" id="PF00392">
    <property type="entry name" value="GntR"/>
    <property type="match status" value="1"/>
</dbReference>
<dbReference type="EMBL" id="JABFOR010000002">
    <property type="protein sequence ID" value="NOJ69455.1"/>
    <property type="molecule type" value="Genomic_DNA"/>
</dbReference>
<dbReference type="GO" id="GO:0003677">
    <property type="term" value="F:DNA binding"/>
    <property type="evidence" value="ECO:0007669"/>
    <property type="project" value="UniProtKB-KW"/>
</dbReference>
<evidence type="ECO:0000313" key="6">
    <source>
        <dbReference type="Proteomes" id="UP000552038"/>
    </source>
</evidence>
<dbReference type="GO" id="GO:0003700">
    <property type="term" value="F:DNA-binding transcription factor activity"/>
    <property type="evidence" value="ECO:0007669"/>
    <property type="project" value="InterPro"/>
</dbReference>
<protein>
    <submittedName>
        <fullName evidence="5">GntR family transcriptional regulator</fullName>
    </submittedName>
</protein>
<dbReference type="InterPro" id="IPR011711">
    <property type="entry name" value="GntR_C"/>
</dbReference>
<dbReference type="InterPro" id="IPR036390">
    <property type="entry name" value="WH_DNA-bd_sf"/>
</dbReference>
<dbReference type="SMART" id="SM00345">
    <property type="entry name" value="HTH_GNTR"/>
    <property type="match status" value="1"/>
</dbReference>
<dbReference type="SUPFAM" id="SSF46785">
    <property type="entry name" value="Winged helix' DNA-binding domain"/>
    <property type="match status" value="1"/>
</dbReference>
<keyword evidence="2" id="KW-0238">DNA-binding</keyword>
<keyword evidence="1" id="KW-0805">Transcription regulation</keyword>
<dbReference type="AlphaFoldDB" id="A0AAP6ZUT5"/>
<evidence type="ECO:0000256" key="2">
    <source>
        <dbReference type="ARBA" id="ARBA00023125"/>
    </source>
</evidence>
<dbReference type="PANTHER" id="PTHR43537">
    <property type="entry name" value="TRANSCRIPTIONAL REGULATOR, GNTR FAMILY"/>
    <property type="match status" value="1"/>
</dbReference>
<evidence type="ECO:0000313" key="5">
    <source>
        <dbReference type="EMBL" id="NOJ69455.1"/>
    </source>
</evidence>
<evidence type="ECO:0000256" key="3">
    <source>
        <dbReference type="ARBA" id="ARBA00023163"/>
    </source>
</evidence>
<accession>A0AAP6ZUT5</accession>
<dbReference type="InterPro" id="IPR036388">
    <property type="entry name" value="WH-like_DNA-bd_sf"/>
</dbReference>
<dbReference type="Gene3D" id="1.10.10.10">
    <property type="entry name" value="Winged helix-like DNA-binding domain superfamily/Winged helix DNA-binding domain"/>
    <property type="match status" value="1"/>
</dbReference>
<dbReference type="InterPro" id="IPR000524">
    <property type="entry name" value="Tscrpt_reg_HTH_GntR"/>
</dbReference>
<dbReference type="Gene3D" id="1.20.120.530">
    <property type="entry name" value="GntR ligand-binding domain-like"/>
    <property type="match status" value="1"/>
</dbReference>
<dbReference type="SMART" id="SM00895">
    <property type="entry name" value="FCD"/>
    <property type="match status" value="1"/>
</dbReference>
<comment type="caution">
    <text evidence="5">The sequence shown here is derived from an EMBL/GenBank/DDBJ whole genome shotgun (WGS) entry which is preliminary data.</text>
</comment>
<organism evidence="5 6">
    <name type="scientific">Paenibacillus alvei</name>
    <name type="common">Bacillus alvei</name>
    <dbReference type="NCBI Taxonomy" id="44250"/>
    <lineage>
        <taxon>Bacteria</taxon>
        <taxon>Bacillati</taxon>
        <taxon>Bacillota</taxon>
        <taxon>Bacilli</taxon>
        <taxon>Bacillales</taxon>
        <taxon>Paenibacillaceae</taxon>
        <taxon>Paenibacillus</taxon>
    </lineage>
</organism>
<feature type="domain" description="HTH gntR-type" evidence="4">
    <location>
        <begin position="12"/>
        <end position="78"/>
    </location>
</feature>